<evidence type="ECO:0000313" key="3">
    <source>
        <dbReference type="EMBL" id="CAK4026544.1"/>
    </source>
</evidence>
<dbReference type="EMBL" id="CAVMBE010000031">
    <property type="protein sequence ID" value="CAK4026544.1"/>
    <property type="molecule type" value="Genomic_DNA"/>
</dbReference>
<keyword evidence="2" id="KW-1133">Transmembrane helix</keyword>
<dbReference type="PANTHER" id="PTHR39470">
    <property type="entry name" value="CHROMOSOME 10, WHOLE GENOME SHOTGUN SEQUENCE"/>
    <property type="match status" value="1"/>
</dbReference>
<feature type="transmembrane region" description="Helical" evidence="2">
    <location>
        <begin position="46"/>
        <end position="66"/>
    </location>
</feature>
<feature type="transmembrane region" description="Helical" evidence="2">
    <location>
        <begin position="218"/>
        <end position="237"/>
    </location>
</feature>
<evidence type="ECO:0000256" key="2">
    <source>
        <dbReference type="SAM" id="Phobius"/>
    </source>
</evidence>
<dbReference type="AlphaFoldDB" id="A0AAI8YZT5"/>
<keyword evidence="2" id="KW-0472">Membrane</keyword>
<keyword evidence="4" id="KW-1185">Reference proteome</keyword>
<dbReference type="Proteomes" id="UP001296104">
    <property type="component" value="Unassembled WGS sequence"/>
</dbReference>
<feature type="region of interest" description="Disordered" evidence="1">
    <location>
        <begin position="339"/>
        <end position="361"/>
    </location>
</feature>
<accession>A0AAI8YZT5</accession>
<comment type="caution">
    <text evidence="3">The sequence shown here is derived from an EMBL/GenBank/DDBJ whole genome shotgun (WGS) entry which is preliminary data.</text>
</comment>
<protein>
    <submittedName>
        <fullName evidence="3">Uncharacterized protein</fullName>
    </submittedName>
</protein>
<dbReference type="PANTHER" id="PTHR39470:SF1">
    <property type="entry name" value="CHORISMATE SYNTHASE PROTEIN"/>
    <property type="match status" value="1"/>
</dbReference>
<keyword evidence="2" id="KW-0812">Transmembrane</keyword>
<organism evidence="3 4">
    <name type="scientific">Lecanosticta acicola</name>
    <dbReference type="NCBI Taxonomy" id="111012"/>
    <lineage>
        <taxon>Eukaryota</taxon>
        <taxon>Fungi</taxon>
        <taxon>Dikarya</taxon>
        <taxon>Ascomycota</taxon>
        <taxon>Pezizomycotina</taxon>
        <taxon>Dothideomycetes</taxon>
        <taxon>Dothideomycetidae</taxon>
        <taxon>Mycosphaerellales</taxon>
        <taxon>Mycosphaerellaceae</taxon>
        <taxon>Lecanosticta</taxon>
    </lineage>
</organism>
<feature type="transmembrane region" description="Helical" evidence="2">
    <location>
        <begin position="176"/>
        <end position="198"/>
    </location>
</feature>
<proteinExistence type="predicted"/>
<reference evidence="3" key="1">
    <citation type="submission" date="2023-11" db="EMBL/GenBank/DDBJ databases">
        <authorList>
            <person name="Alioto T."/>
            <person name="Alioto T."/>
            <person name="Gomez Garrido J."/>
        </authorList>
    </citation>
    <scope>NUCLEOTIDE SEQUENCE</scope>
</reference>
<feature type="transmembrane region" description="Helical" evidence="2">
    <location>
        <begin position="144"/>
        <end position="164"/>
    </location>
</feature>
<evidence type="ECO:0000256" key="1">
    <source>
        <dbReference type="SAM" id="MobiDB-lite"/>
    </source>
</evidence>
<feature type="compositionally biased region" description="Low complexity" evidence="1">
    <location>
        <begin position="352"/>
        <end position="361"/>
    </location>
</feature>
<feature type="transmembrane region" description="Helical" evidence="2">
    <location>
        <begin position="6"/>
        <end position="26"/>
    </location>
</feature>
<name>A0AAI8YZT5_9PEZI</name>
<evidence type="ECO:0000313" key="4">
    <source>
        <dbReference type="Proteomes" id="UP001296104"/>
    </source>
</evidence>
<gene>
    <name evidence="3" type="ORF">LECACI_7A005024</name>
</gene>
<sequence>MLSWSTIQSLLIFFGPWFIPRAIAYYRAIRNRPASQIKSLPQKTSYGLTILFISGIIALVGTLPAFQPENIFRTTQSRLQTATGVLLTRLAAVRPLTSKDETLRRLFETGGLQARLLYARYGPTILLANPLTTLGTLDASKFHLLYALPSLLAPHILHFFALGITTSTTLSGSEPARWRTVATIAALILPAAEIYYLSTTPQDPRQTELNFLAWKVPIYRGLAIACLDSLLGLAIYLQSTNRAFLNPPSPSQQLLAHTSRLETLLASTRKLGVIRNATVRDKDMRRRVQDYWFQESEVMKDVHEEPEVLEAQRNALRRLDMVKIGREVEQFVTNILGSEGPRHGGAPPVPVHAPGTVASVI</sequence>